<gene>
    <name evidence="1" type="ORF">SISSUDRAFT_1037955</name>
</gene>
<dbReference type="InterPro" id="IPR059179">
    <property type="entry name" value="MLKL-like_MCAfunc"/>
</dbReference>
<name>A0A165XEG5_9AGAM</name>
<reference evidence="1 2" key="1">
    <citation type="journal article" date="2016" name="Mol. Biol. Evol.">
        <title>Comparative Genomics of Early-Diverging Mushroom-Forming Fungi Provides Insights into the Origins of Lignocellulose Decay Capabilities.</title>
        <authorList>
            <person name="Nagy L.G."/>
            <person name="Riley R."/>
            <person name="Tritt A."/>
            <person name="Adam C."/>
            <person name="Daum C."/>
            <person name="Floudas D."/>
            <person name="Sun H."/>
            <person name="Yadav J.S."/>
            <person name="Pangilinan J."/>
            <person name="Larsson K.H."/>
            <person name="Matsuura K."/>
            <person name="Barry K."/>
            <person name="Labutti K."/>
            <person name="Kuo R."/>
            <person name="Ohm R.A."/>
            <person name="Bhattacharya S.S."/>
            <person name="Shirouzu T."/>
            <person name="Yoshinaga Y."/>
            <person name="Martin F.M."/>
            <person name="Grigoriev I.V."/>
            <person name="Hibbett D.S."/>
        </authorList>
    </citation>
    <scope>NUCLEOTIDE SEQUENCE [LARGE SCALE GENOMIC DNA]</scope>
    <source>
        <strain evidence="1 2">HHB10207 ss-3</strain>
    </source>
</reference>
<dbReference type="EMBL" id="KV428385">
    <property type="protein sequence ID" value="KZT32111.1"/>
    <property type="molecule type" value="Genomic_DNA"/>
</dbReference>
<protein>
    <recommendedName>
        <fullName evidence="3">Fungal N-terminal domain-containing protein</fullName>
    </recommendedName>
</protein>
<dbReference type="Proteomes" id="UP000076798">
    <property type="component" value="Unassembled WGS sequence"/>
</dbReference>
<sequence length="251" mass="28077">MPFSRFPLSNDTAQTLLRSLTILQSLGESIPAGGILKTIAGIGITLLEVVETARVNKAECLDIAERAARNILTINSQLTLCEHMSEDLRSRLEVYRDMLAGVASSVERLCAISKTQRALNVVSIQEATRECREKLSEAYQTYIFRSSIATDRKLNVVMRGLNTLCSNDKSLISRPGEPDEIPVRLIAFGNELSRDEKKTYILRVESGELQDPMGFPKAVVLRRFEAKLGMEDQSQSLEDFQREVEIRGDLL</sequence>
<dbReference type="CDD" id="cd21037">
    <property type="entry name" value="MLKL_NTD"/>
    <property type="match status" value="1"/>
</dbReference>
<dbReference type="GO" id="GO:0007166">
    <property type="term" value="P:cell surface receptor signaling pathway"/>
    <property type="evidence" value="ECO:0007669"/>
    <property type="project" value="InterPro"/>
</dbReference>
<dbReference type="Gene3D" id="1.20.930.20">
    <property type="entry name" value="Adaptor protein Cbl, N-terminal domain"/>
    <property type="match status" value="1"/>
</dbReference>
<proteinExistence type="predicted"/>
<keyword evidence="2" id="KW-1185">Reference proteome</keyword>
<evidence type="ECO:0000313" key="2">
    <source>
        <dbReference type="Proteomes" id="UP000076798"/>
    </source>
</evidence>
<dbReference type="InterPro" id="IPR036537">
    <property type="entry name" value="Adaptor_Cbl_N_dom_sf"/>
</dbReference>
<dbReference type="AlphaFoldDB" id="A0A165XEG5"/>
<organism evidence="1 2">
    <name type="scientific">Sistotremastrum suecicum HHB10207 ss-3</name>
    <dbReference type="NCBI Taxonomy" id="1314776"/>
    <lineage>
        <taxon>Eukaryota</taxon>
        <taxon>Fungi</taxon>
        <taxon>Dikarya</taxon>
        <taxon>Basidiomycota</taxon>
        <taxon>Agaricomycotina</taxon>
        <taxon>Agaricomycetes</taxon>
        <taxon>Sistotremastrales</taxon>
        <taxon>Sistotremastraceae</taxon>
        <taxon>Sistotremastrum</taxon>
    </lineage>
</organism>
<accession>A0A165XEG5</accession>
<evidence type="ECO:0000313" key="1">
    <source>
        <dbReference type="EMBL" id="KZT32111.1"/>
    </source>
</evidence>
<evidence type="ECO:0008006" key="3">
    <source>
        <dbReference type="Google" id="ProtNLM"/>
    </source>
</evidence>